<evidence type="ECO:0000259" key="2">
    <source>
        <dbReference type="PROSITE" id="PS50940"/>
    </source>
</evidence>
<feature type="compositionally biased region" description="Polar residues" evidence="1">
    <location>
        <begin position="257"/>
        <end position="289"/>
    </location>
</feature>
<feature type="region of interest" description="Disordered" evidence="1">
    <location>
        <begin position="306"/>
        <end position="338"/>
    </location>
</feature>
<feature type="compositionally biased region" description="Basic and acidic residues" evidence="1">
    <location>
        <begin position="1439"/>
        <end position="1461"/>
    </location>
</feature>
<feature type="compositionally biased region" description="Low complexity" evidence="1">
    <location>
        <begin position="315"/>
        <end position="335"/>
    </location>
</feature>
<dbReference type="PROSITE" id="PS50940">
    <property type="entry name" value="CHIT_BIND_II"/>
    <property type="match status" value="1"/>
</dbReference>
<feature type="region of interest" description="Disordered" evidence="1">
    <location>
        <begin position="778"/>
        <end position="808"/>
    </location>
</feature>
<dbReference type="InterPro" id="IPR002557">
    <property type="entry name" value="Chitin-bd_dom"/>
</dbReference>
<evidence type="ECO:0000313" key="3">
    <source>
        <dbReference type="EMBL" id="CAH0389222.1"/>
    </source>
</evidence>
<feature type="compositionally biased region" description="Polar residues" evidence="1">
    <location>
        <begin position="404"/>
        <end position="443"/>
    </location>
</feature>
<dbReference type="PANTHER" id="PTHR22933">
    <property type="entry name" value="FI18007P1-RELATED"/>
    <property type="match status" value="1"/>
</dbReference>
<accession>A0A9P0A930</accession>
<feature type="compositionally biased region" description="Polar residues" evidence="1">
    <location>
        <begin position="167"/>
        <end position="179"/>
    </location>
</feature>
<feature type="region of interest" description="Disordered" evidence="1">
    <location>
        <begin position="203"/>
        <end position="228"/>
    </location>
</feature>
<feature type="compositionally biased region" description="Polar residues" evidence="1">
    <location>
        <begin position="1252"/>
        <end position="1273"/>
    </location>
</feature>
<dbReference type="EMBL" id="OU963865">
    <property type="protein sequence ID" value="CAH0389222.1"/>
    <property type="molecule type" value="Genomic_DNA"/>
</dbReference>
<dbReference type="SUPFAM" id="SSF57625">
    <property type="entry name" value="Invertebrate chitin-binding proteins"/>
    <property type="match status" value="1"/>
</dbReference>
<organism evidence="3 4">
    <name type="scientific">Bemisia tabaci</name>
    <name type="common">Sweetpotato whitefly</name>
    <name type="synonym">Aleurodes tabaci</name>
    <dbReference type="NCBI Taxonomy" id="7038"/>
    <lineage>
        <taxon>Eukaryota</taxon>
        <taxon>Metazoa</taxon>
        <taxon>Ecdysozoa</taxon>
        <taxon>Arthropoda</taxon>
        <taxon>Hexapoda</taxon>
        <taxon>Insecta</taxon>
        <taxon>Pterygota</taxon>
        <taxon>Neoptera</taxon>
        <taxon>Paraneoptera</taxon>
        <taxon>Hemiptera</taxon>
        <taxon>Sternorrhyncha</taxon>
        <taxon>Aleyrodoidea</taxon>
        <taxon>Aleyrodidae</taxon>
        <taxon>Aleyrodinae</taxon>
        <taxon>Bemisia</taxon>
    </lineage>
</organism>
<feature type="compositionally biased region" description="Basic and acidic residues" evidence="1">
    <location>
        <begin position="1347"/>
        <end position="1358"/>
    </location>
</feature>
<feature type="domain" description="Chitin-binding type-2" evidence="2">
    <location>
        <begin position="62"/>
        <end position="120"/>
    </location>
</feature>
<feature type="compositionally biased region" description="Acidic residues" evidence="1">
    <location>
        <begin position="1427"/>
        <end position="1438"/>
    </location>
</feature>
<keyword evidence="4" id="KW-1185">Reference proteome</keyword>
<dbReference type="Gene3D" id="2.170.140.10">
    <property type="entry name" value="Chitin binding domain"/>
    <property type="match status" value="1"/>
</dbReference>
<feature type="region of interest" description="Disordered" evidence="1">
    <location>
        <begin position="404"/>
        <end position="467"/>
    </location>
</feature>
<name>A0A9P0A930_BEMTA</name>
<dbReference type="InterPro" id="IPR052976">
    <property type="entry name" value="Scoloptoxin-like"/>
</dbReference>
<sequence>MAEGKKSEGDGETESGSKRVIRKLATGTTDELDASTELQEYQGVIGRPGVDFPVLQSIPITDFSCRKVRSSGYYADLSTDCQVFHICDGGRKISFLCPNGTIFRQSHLICDWWFKVECERSIDHYEESAEQLAADQKIYQARAEAIAKAMNQLSGQKPSDPPAIQADASSPSNTSQTDQYAGDDSKQQAQYFVDNPGLYRPRSFVKSNTTPFSSSETSQIANFSSTPSPFSKPIHVVSAQEMAAHLNSQRLPENYQYQQSAQPGNQPAQSQNLQSTYQYQQASSNNQPTQSQNLQNNYQYQQVNTNNQPAQSQTPQSNYQYQQASNNNQPAYQQSEKNNLQTHQQVGNNYQQAVDNNQLNYQQPVLEAKSAIGSGEVLSPQIGVLNQQPQPVAQSQYAAPLVQQPQPGANSQNVFSTRSPHPVPTHTQAQFSQNPVNSVSTTHGPLYNSYTSPAPPSPSSQYVSSTTEPTFQFNDINEHQQLAETAGFASSSGSAYSRVYQQKLKSTSRDSATTPSGNVYYSYATNHNSVNEPDNFSASTETPVFSAKVLPEEQYSFVELLRTVPPNRTYHFNATPTDSSVSFDLKPSVPTVARTSQVNLPAAINQRLVDDLNLDYPNYYPTPSGVSNTDLPLINGLQPFSDDILLYDTGKKPTPTPSDPKLLHSLALYFATANTNADGDTPPTVSWVKTEITTNLPGDGLSISGVFSQTTATDSTTAASTELTPADDLPPLLTKTTKDSYSYLFNKRDNSTYETPYNTYNTYNSSASDLDSVRTLKEPSNNGLEYSETRGLVQGGSPNTSEDKVSSETAKIRDSVDLRELAKVFSRALSAYLEDPENFRRVLSEVRPTEPTTLVTPAELTSSEDEVLAFSEDTKSFPQRPTAEITPTVYGDFASTNSDSTRSESGRNYKFENNNKTAIPQLSNELTPPFVSYDGSNSLTDTEAPILFASDINNFIGNVSATGPEYDNLSRQGEASETSYFPTAGGASDQSRPRYGGFHNNSAPVTPSYSPYGVGVAKQRTGQPISEATTPQFTVSPMLDFTETGTEIQTTYPATPNSYVGAQDVNNLVSNFNYDQNVDYASYNNAGFTGAETSPTRATPSGKNENLIASGSQSFVSRDNYLQYQNGFGQQQPRNQLQGPSNTYRTLPKEAELDQRYKSAQQRKPETYFTAAPAYSSPLTPSINAARINNELRSYYTPTANDVDATEAPTTFWSSTPSSVQPTTYHPPTTTVLRMTQSQRMSVTVKGGGSPRISNVASRPSDSVPSATQSTRITSRNYETQSTRWVSATAKPDYGPHVVQAIHAVDFSAIHGAVCLHTRAIHYARLRKLFRRLRGQGQRDTGAPAGERQRQPKQEDNNRVPLAADRGPAQDLGEVLLSLGHPPQSGGTVNLRQTDEAQERTPARRAHGPGHLPIHGHHPRPVAQPGVDDDDNDAEADDDERRRLVDADVKADGVDDHHDDESPGQIPVDQRSGNRLGFTRRRAAEVPVYARR</sequence>
<feature type="region of interest" description="Disordered" evidence="1">
    <location>
        <begin position="257"/>
        <end position="292"/>
    </location>
</feature>
<evidence type="ECO:0000256" key="1">
    <source>
        <dbReference type="SAM" id="MobiDB-lite"/>
    </source>
</evidence>
<dbReference type="Proteomes" id="UP001152759">
    <property type="component" value="Chromosome 4"/>
</dbReference>
<proteinExistence type="predicted"/>
<dbReference type="GO" id="GO:0005576">
    <property type="term" value="C:extracellular region"/>
    <property type="evidence" value="ECO:0007669"/>
    <property type="project" value="InterPro"/>
</dbReference>
<dbReference type="SMART" id="SM00494">
    <property type="entry name" value="ChtBD2"/>
    <property type="match status" value="1"/>
</dbReference>
<dbReference type="Pfam" id="PF01607">
    <property type="entry name" value="CBM_14"/>
    <property type="match status" value="1"/>
</dbReference>
<feature type="compositionally biased region" description="Basic and acidic residues" evidence="1">
    <location>
        <begin position="1393"/>
        <end position="1402"/>
    </location>
</feature>
<feature type="region of interest" description="Disordered" evidence="1">
    <location>
        <begin position="152"/>
        <end position="186"/>
    </location>
</feature>
<feature type="region of interest" description="Disordered" evidence="1">
    <location>
        <begin position="1244"/>
        <end position="1273"/>
    </location>
</feature>
<feature type="region of interest" description="Disordered" evidence="1">
    <location>
        <begin position="1335"/>
        <end position="1479"/>
    </location>
</feature>
<protein>
    <recommendedName>
        <fullName evidence="2">Chitin-binding type-2 domain-containing protein</fullName>
    </recommendedName>
</protein>
<dbReference type="PANTHER" id="PTHR22933:SF42">
    <property type="entry name" value="FI18455P1-RELATED"/>
    <property type="match status" value="1"/>
</dbReference>
<gene>
    <name evidence="3" type="ORF">BEMITA_LOCUS8074</name>
</gene>
<feature type="compositionally biased region" description="Basic and acidic residues" evidence="1">
    <location>
        <begin position="901"/>
        <end position="910"/>
    </location>
</feature>
<reference evidence="3" key="1">
    <citation type="submission" date="2021-12" db="EMBL/GenBank/DDBJ databases">
        <authorList>
            <person name="King R."/>
        </authorList>
    </citation>
    <scope>NUCLEOTIDE SEQUENCE</scope>
</reference>
<dbReference type="GO" id="GO:0008061">
    <property type="term" value="F:chitin binding"/>
    <property type="evidence" value="ECO:0007669"/>
    <property type="project" value="InterPro"/>
</dbReference>
<evidence type="ECO:0000313" key="4">
    <source>
        <dbReference type="Proteomes" id="UP001152759"/>
    </source>
</evidence>
<feature type="compositionally biased region" description="Polar residues" evidence="1">
    <location>
        <begin position="205"/>
        <end position="228"/>
    </location>
</feature>
<feature type="compositionally biased region" description="Basic residues" evidence="1">
    <location>
        <begin position="1403"/>
        <end position="1420"/>
    </location>
</feature>
<feature type="region of interest" description="Disordered" evidence="1">
    <location>
        <begin position="890"/>
        <end position="911"/>
    </location>
</feature>
<dbReference type="InterPro" id="IPR036508">
    <property type="entry name" value="Chitin-bd_dom_sf"/>
</dbReference>